<dbReference type="EMBL" id="JXTB01000396">
    <property type="protein sequence ID" value="PON42233.1"/>
    <property type="molecule type" value="Genomic_DNA"/>
</dbReference>
<organism evidence="2 3">
    <name type="scientific">Parasponia andersonii</name>
    <name type="common">Sponia andersonii</name>
    <dbReference type="NCBI Taxonomy" id="3476"/>
    <lineage>
        <taxon>Eukaryota</taxon>
        <taxon>Viridiplantae</taxon>
        <taxon>Streptophyta</taxon>
        <taxon>Embryophyta</taxon>
        <taxon>Tracheophyta</taxon>
        <taxon>Spermatophyta</taxon>
        <taxon>Magnoliopsida</taxon>
        <taxon>eudicotyledons</taxon>
        <taxon>Gunneridae</taxon>
        <taxon>Pentapetalae</taxon>
        <taxon>rosids</taxon>
        <taxon>fabids</taxon>
        <taxon>Rosales</taxon>
        <taxon>Cannabaceae</taxon>
        <taxon>Parasponia</taxon>
    </lineage>
</organism>
<gene>
    <name evidence="2" type="ORF">PanWU01x14_283490</name>
</gene>
<comment type="caution">
    <text evidence="2">The sequence shown here is derived from an EMBL/GenBank/DDBJ whole genome shotgun (WGS) entry which is preliminary data.</text>
</comment>
<keyword evidence="1" id="KW-0812">Transmembrane</keyword>
<sequence>MIHRKWSLLTGPVAILGGIVGTVVVANFVFLNNDPFKKRKKSYSDDFLGNQKEGSLQLGEYSVQAIKYFKKVEQSSRGFLNRDSS</sequence>
<dbReference type="Proteomes" id="UP000237105">
    <property type="component" value="Unassembled WGS sequence"/>
</dbReference>
<accession>A0A2P5B0B4</accession>
<keyword evidence="3" id="KW-1185">Reference proteome</keyword>
<name>A0A2P5B0B4_PARAD</name>
<evidence type="ECO:0008006" key="4">
    <source>
        <dbReference type="Google" id="ProtNLM"/>
    </source>
</evidence>
<dbReference type="OrthoDB" id="1491512at2759"/>
<evidence type="ECO:0000313" key="2">
    <source>
        <dbReference type="EMBL" id="PON42233.1"/>
    </source>
</evidence>
<protein>
    <recommendedName>
        <fullName evidence="4">Transmembrane protein</fullName>
    </recommendedName>
</protein>
<dbReference type="AlphaFoldDB" id="A0A2P5B0B4"/>
<evidence type="ECO:0000256" key="1">
    <source>
        <dbReference type="SAM" id="Phobius"/>
    </source>
</evidence>
<proteinExistence type="predicted"/>
<reference evidence="3" key="1">
    <citation type="submission" date="2016-06" db="EMBL/GenBank/DDBJ databases">
        <title>Parallel loss of symbiosis genes in relatives of nitrogen-fixing non-legume Parasponia.</title>
        <authorList>
            <person name="Van Velzen R."/>
            <person name="Holmer R."/>
            <person name="Bu F."/>
            <person name="Rutten L."/>
            <person name="Van Zeijl A."/>
            <person name="Liu W."/>
            <person name="Santuari L."/>
            <person name="Cao Q."/>
            <person name="Sharma T."/>
            <person name="Shen D."/>
            <person name="Roswanjaya Y."/>
            <person name="Wardhani T."/>
            <person name="Kalhor M.S."/>
            <person name="Jansen J."/>
            <person name="Van den Hoogen J."/>
            <person name="Gungor B."/>
            <person name="Hartog M."/>
            <person name="Hontelez J."/>
            <person name="Verver J."/>
            <person name="Yang W.-C."/>
            <person name="Schijlen E."/>
            <person name="Repin R."/>
            <person name="Schilthuizen M."/>
            <person name="Schranz E."/>
            <person name="Heidstra R."/>
            <person name="Miyata K."/>
            <person name="Fedorova E."/>
            <person name="Kohlen W."/>
            <person name="Bisseling T."/>
            <person name="Smit S."/>
            <person name="Geurts R."/>
        </authorList>
    </citation>
    <scope>NUCLEOTIDE SEQUENCE [LARGE SCALE GENOMIC DNA]</scope>
    <source>
        <strain evidence="3">cv. WU1-14</strain>
    </source>
</reference>
<feature type="transmembrane region" description="Helical" evidence="1">
    <location>
        <begin position="6"/>
        <end position="31"/>
    </location>
</feature>
<keyword evidence="1" id="KW-0472">Membrane</keyword>
<evidence type="ECO:0000313" key="3">
    <source>
        <dbReference type="Proteomes" id="UP000237105"/>
    </source>
</evidence>
<keyword evidence="1" id="KW-1133">Transmembrane helix</keyword>